<dbReference type="InterPro" id="IPR051334">
    <property type="entry name" value="SRPK"/>
</dbReference>
<comment type="catalytic activity">
    <reaction evidence="8">
        <text>L-seryl-[protein] + ATP = O-phospho-L-seryl-[protein] + ADP + H(+)</text>
        <dbReference type="Rhea" id="RHEA:17989"/>
        <dbReference type="Rhea" id="RHEA-COMP:9863"/>
        <dbReference type="Rhea" id="RHEA-COMP:11604"/>
        <dbReference type="ChEBI" id="CHEBI:15378"/>
        <dbReference type="ChEBI" id="CHEBI:29999"/>
        <dbReference type="ChEBI" id="CHEBI:30616"/>
        <dbReference type="ChEBI" id="CHEBI:83421"/>
        <dbReference type="ChEBI" id="CHEBI:456216"/>
        <dbReference type="EC" id="2.7.11.1"/>
    </reaction>
</comment>
<feature type="binding site" evidence="9">
    <location>
        <position position="82"/>
    </location>
    <ligand>
        <name>ATP</name>
        <dbReference type="ChEBI" id="CHEBI:30616"/>
    </ligand>
</feature>
<comment type="catalytic activity">
    <reaction evidence="7">
        <text>L-threonyl-[protein] + ATP = O-phospho-L-threonyl-[protein] + ADP + H(+)</text>
        <dbReference type="Rhea" id="RHEA:46608"/>
        <dbReference type="Rhea" id="RHEA-COMP:11060"/>
        <dbReference type="Rhea" id="RHEA-COMP:11605"/>
        <dbReference type="ChEBI" id="CHEBI:15378"/>
        <dbReference type="ChEBI" id="CHEBI:30013"/>
        <dbReference type="ChEBI" id="CHEBI:30616"/>
        <dbReference type="ChEBI" id="CHEBI:61977"/>
        <dbReference type="ChEBI" id="CHEBI:456216"/>
        <dbReference type="EC" id="2.7.11.1"/>
    </reaction>
</comment>
<evidence type="ECO:0000313" key="12">
    <source>
        <dbReference type="Proteomes" id="UP000544095"/>
    </source>
</evidence>
<dbReference type="PROSITE" id="PS50011">
    <property type="entry name" value="PROTEIN_KINASE_DOM"/>
    <property type="match status" value="1"/>
</dbReference>
<protein>
    <recommendedName>
        <fullName evidence="1">non-specific serine/threonine protein kinase</fullName>
        <ecNumber evidence="1">2.7.11.1</ecNumber>
    </recommendedName>
</protein>
<dbReference type="EMBL" id="JAAOAR010000235">
    <property type="protein sequence ID" value="KAF5593714.1"/>
    <property type="molecule type" value="Genomic_DNA"/>
</dbReference>
<evidence type="ECO:0000256" key="8">
    <source>
        <dbReference type="ARBA" id="ARBA00048679"/>
    </source>
</evidence>
<evidence type="ECO:0000256" key="9">
    <source>
        <dbReference type="PROSITE-ProRule" id="PRU10141"/>
    </source>
</evidence>
<keyword evidence="4 9" id="KW-0547">Nucleotide-binding</keyword>
<dbReference type="InterPro" id="IPR000719">
    <property type="entry name" value="Prot_kinase_dom"/>
</dbReference>
<dbReference type="InterPro" id="IPR017441">
    <property type="entry name" value="Protein_kinase_ATP_BS"/>
</dbReference>
<keyword evidence="6 9" id="KW-0067">ATP-binding</keyword>
<evidence type="ECO:0000259" key="10">
    <source>
        <dbReference type="PROSITE" id="PS50011"/>
    </source>
</evidence>
<dbReference type="GO" id="GO:0000245">
    <property type="term" value="P:spliceosomal complex assembly"/>
    <property type="evidence" value="ECO:0007669"/>
    <property type="project" value="TreeGrafter"/>
</dbReference>
<sequence>MSTSPPPTPPSRTPGNQERRFKDITSPCEWIEDYRPGGFHPVHLGDLFNDGQFKVIRKLGEGAYSTVWLAHDLRNSRYVALKILISENTEETSHELRVLHHLAKVAPQDGIRYVTQLLTDFEHKGPNGIHKCLVFEPMGPSVNSMVYELPQFKPRKYGMKIRYPPKIAKRILLQSLQGLAFLHENGVAHGDFQPGNILFSVQSIDCLDEASLRQEENVQTESISPPVERLDGKQDKWAPRYLCFAQPLAPYASVSENLRVKLSDMGGAYFLNDPPKKPVTPLGLRAPELVLMGEVDKSLDIWSFGCLVFGLVTGQPLFCIPAYNDKTEEDDDHILELQAKLGPLPDVLYSHWETSSRYYTKDRKLYNCQLGGVGEGEEPLMLEQTSMEEAFDLTNPDLTDEEAGKVKRLIRRILQYDPSKRPMIKDILCDPWWRQVVLVLLQYCERPRKILGTVVELPAAAPGNADEYNGKSHLGQISALIGHPPQSLMSSGQRTSMVCKLDGELKNHGLVPAPADSSFENTISCMSGNEKLRFVRFTERMVKWSPQERSTARELLDDPWLYEDFPQD</sequence>
<dbReference type="GO" id="GO:0005524">
    <property type="term" value="F:ATP binding"/>
    <property type="evidence" value="ECO:0007669"/>
    <property type="project" value="UniProtKB-UniRule"/>
</dbReference>
<evidence type="ECO:0000256" key="6">
    <source>
        <dbReference type="ARBA" id="ARBA00022840"/>
    </source>
</evidence>
<dbReference type="PANTHER" id="PTHR47634">
    <property type="entry name" value="PROTEIN KINASE DOMAIN-CONTAINING PROTEIN-RELATED"/>
    <property type="match status" value="1"/>
</dbReference>
<dbReference type="GO" id="GO:0004674">
    <property type="term" value="F:protein serine/threonine kinase activity"/>
    <property type="evidence" value="ECO:0007669"/>
    <property type="project" value="UniProtKB-KW"/>
</dbReference>
<evidence type="ECO:0000256" key="1">
    <source>
        <dbReference type="ARBA" id="ARBA00012513"/>
    </source>
</evidence>
<reference evidence="11 12" key="1">
    <citation type="submission" date="2020-05" db="EMBL/GenBank/DDBJ databases">
        <title>Identification and distribution of gene clusters putatively required for synthesis of sphingolipid metabolism inhibitors in phylogenetically diverse species of the filamentous fungus Fusarium.</title>
        <authorList>
            <person name="Kim H.-S."/>
            <person name="Busman M."/>
            <person name="Brown D.W."/>
            <person name="Divon H."/>
            <person name="Uhlig S."/>
            <person name="Proctor R.H."/>
        </authorList>
    </citation>
    <scope>NUCLEOTIDE SEQUENCE [LARGE SCALE GENOMIC DNA]</scope>
    <source>
        <strain evidence="11 12">NRRL 25211</strain>
    </source>
</reference>
<accession>A0A8H5PBT7</accession>
<dbReference type="SUPFAM" id="SSF56112">
    <property type="entry name" value="Protein kinase-like (PK-like)"/>
    <property type="match status" value="1"/>
</dbReference>
<gene>
    <name evidence="11" type="ORF">FPANT_5080</name>
</gene>
<dbReference type="SMART" id="SM00220">
    <property type="entry name" value="S_TKc"/>
    <property type="match status" value="1"/>
</dbReference>
<name>A0A8H5PBT7_9HYPO</name>
<proteinExistence type="predicted"/>
<dbReference type="EC" id="2.7.11.1" evidence="1"/>
<evidence type="ECO:0000313" key="11">
    <source>
        <dbReference type="EMBL" id="KAF5593714.1"/>
    </source>
</evidence>
<keyword evidence="12" id="KW-1185">Reference proteome</keyword>
<dbReference type="CDD" id="cd05118">
    <property type="entry name" value="STKc_CMGC"/>
    <property type="match status" value="1"/>
</dbReference>
<evidence type="ECO:0000256" key="5">
    <source>
        <dbReference type="ARBA" id="ARBA00022777"/>
    </source>
</evidence>
<dbReference type="Pfam" id="PF00069">
    <property type="entry name" value="Pkinase"/>
    <property type="match status" value="2"/>
</dbReference>
<keyword evidence="2" id="KW-0723">Serine/threonine-protein kinase</keyword>
<keyword evidence="5 11" id="KW-0418">Kinase</keyword>
<comment type="caution">
    <text evidence="11">The sequence shown here is derived from an EMBL/GenBank/DDBJ whole genome shotgun (WGS) entry which is preliminary data.</text>
</comment>
<feature type="domain" description="Protein kinase" evidence="10">
    <location>
        <begin position="53"/>
        <end position="433"/>
    </location>
</feature>
<evidence type="ECO:0000256" key="7">
    <source>
        <dbReference type="ARBA" id="ARBA00047899"/>
    </source>
</evidence>
<dbReference type="Gene3D" id="1.10.510.10">
    <property type="entry name" value="Transferase(Phosphotransferase) domain 1"/>
    <property type="match status" value="2"/>
</dbReference>
<evidence type="ECO:0000256" key="2">
    <source>
        <dbReference type="ARBA" id="ARBA00022527"/>
    </source>
</evidence>
<evidence type="ECO:0000256" key="4">
    <source>
        <dbReference type="ARBA" id="ARBA00022741"/>
    </source>
</evidence>
<keyword evidence="3" id="KW-0808">Transferase</keyword>
<dbReference type="Gene3D" id="3.30.200.20">
    <property type="entry name" value="Phosphorylase Kinase, domain 1"/>
    <property type="match status" value="1"/>
</dbReference>
<dbReference type="PANTHER" id="PTHR47634:SF9">
    <property type="entry name" value="PROTEIN KINASE DOMAIN-CONTAINING PROTEIN-RELATED"/>
    <property type="match status" value="1"/>
</dbReference>
<dbReference type="AlphaFoldDB" id="A0A8H5PBT7"/>
<dbReference type="GO" id="GO:0050684">
    <property type="term" value="P:regulation of mRNA processing"/>
    <property type="evidence" value="ECO:0007669"/>
    <property type="project" value="TreeGrafter"/>
</dbReference>
<organism evidence="11 12">
    <name type="scientific">Fusarium pseudoanthophilum</name>
    <dbReference type="NCBI Taxonomy" id="48495"/>
    <lineage>
        <taxon>Eukaryota</taxon>
        <taxon>Fungi</taxon>
        <taxon>Dikarya</taxon>
        <taxon>Ascomycota</taxon>
        <taxon>Pezizomycotina</taxon>
        <taxon>Sordariomycetes</taxon>
        <taxon>Hypocreomycetidae</taxon>
        <taxon>Hypocreales</taxon>
        <taxon>Nectriaceae</taxon>
        <taxon>Fusarium</taxon>
        <taxon>Fusarium fujikuroi species complex</taxon>
    </lineage>
</organism>
<dbReference type="PROSITE" id="PS00107">
    <property type="entry name" value="PROTEIN_KINASE_ATP"/>
    <property type="match status" value="1"/>
</dbReference>
<dbReference type="InterPro" id="IPR011009">
    <property type="entry name" value="Kinase-like_dom_sf"/>
</dbReference>
<dbReference type="Proteomes" id="UP000544095">
    <property type="component" value="Unassembled WGS sequence"/>
</dbReference>
<evidence type="ECO:0000256" key="3">
    <source>
        <dbReference type="ARBA" id="ARBA00022679"/>
    </source>
</evidence>